<reference evidence="3" key="1">
    <citation type="journal article" date="2014" name="Int. J. Syst. Evol. Microbiol.">
        <title>Complete genome sequence of Corynebacterium casei LMG S-19264T (=DSM 44701T), isolated from a smear-ripened cheese.</title>
        <authorList>
            <consortium name="US DOE Joint Genome Institute (JGI-PGF)"/>
            <person name="Walter F."/>
            <person name="Albersmeier A."/>
            <person name="Kalinowski J."/>
            <person name="Ruckert C."/>
        </authorList>
    </citation>
    <scope>NUCLEOTIDE SEQUENCE</scope>
    <source>
        <strain evidence="3">CGMCC 4.3508</strain>
    </source>
</reference>
<evidence type="ECO:0000256" key="1">
    <source>
        <dbReference type="ARBA" id="ARBA00007673"/>
    </source>
</evidence>
<name>A0A917RL42_9NOCA</name>
<dbReference type="PANTHER" id="PTHR43709:SF2">
    <property type="entry name" value="DUF453 DOMAIN PROTEIN (AFU_ORTHOLOGUE AFUA_6G00360)"/>
    <property type="match status" value="1"/>
</dbReference>
<dbReference type="RefSeq" id="WP_062997927.1">
    <property type="nucleotide sequence ID" value="NZ_BMMH01000005.1"/>
</dbReference>
<keyword evidence="4" id="KW-1185">Reference proteome</keyword>
<evidence type="ECO:0000313" key="4">
    <source>
        <dbReference type="Proteomes" id="UP000638263"/>
    </source>
</evidence>
<proteinExistence type="inferred from homology"/>
<keyword evidence="2" id="KW-0413">Isomerase</keyword>
<protein>
    <submittedName>
        <fullName evidence="3">Methylaconitate Delta-isomerase PrpF</fullName>
    </submittedName>
</protein>
<reference evidence="3" key="2">
    <citation type="submission" date="2020-09" db="EMBL/GenBank/DDBJ databases">
        <authorList>
            <person name="Sun Q."/>
            <person name="Zhou Y."/>
        </authorList>
    </citation>
    <scope>NUCLEOTIDE SEQUENCE</scope>
    <source>
        <strain evidence="3">CGMCC 4.3508</strain>
    </source>
</reference>
<dbReference type="EMBL" id="BMMH01000005">
    <property type="protein sequence ID" value="GGL11815.1"/>
    <property type="molecule type" value="Genomic_DNA"/>
</dbReference>
<dbReference type="Gene3D" id="3.10.310.10">
    <property type="entry name" value="Diaminopimelate Epimerase, Chain A, domain 1"/>
    <property type="match status" value="2"/>
</dbReference>
<dbReference type="AlphaFoldDB" id="A0A917RL42"/>
<sequence>MRGYPAVFMRGGTSKALVFHAGDLPADRPERDRLFLAAMGSPDPNGRQLDGMGGGISSLSKVCVIGAPTHPDADIDYTFAQVQVTSADVDYGGNCGNMSAAVGPFAVDEGLVSRSDGEALVRIHNTNTGKIIHSRFRVRDGRAVTEGEYEIDGVAGSGSPVRLDFLCPGGAATGRLLPTGQVTGALHGSEGPAVTVSMVDAANPCVFVTAGELGFAGTELPEDLESDPRSLHRLESIRRAASVAMGLAPTVEAAARNRLVPFVAMVAGSAAYSTLSGRAVAAGDTDLLVRFVSNGRPHRAVPVTGAMCAAIAGRIPGTVVHAALDGADCATFRLGTPSGILEVDAAVTVGTRADEPYRAEYASTYRTARRLFEGRVLV</sequence>
<comment type="caution">
    <text evidence="3">The sequence shown here is derived from an EMBL/GenBank/DDBJ whole genome shotgun (WGS) entry which is preliminary data.</text>
</comment>
<dbReference type="Pfam" id="PF04303">
    <property type="entry name" value="PrpF"/>
    <property type="match status" value="1"/>
</dbReference>
<dbReference type="SUPFAM" id="SSF54506">
    <property type="entry name" value="Diaminopimelate epimerase-like"/>
    <property type="match status" value="2"/>
</dbReference>
<dbReference type="PANTHER" id="PTHR43709">
    <property type="entry name" value="ACONITATE ISOMERASE-RELATED"/>
    <property type="match status" value="1"/>
</dbReference>
<dbReference type="GO" id="GO:0016853">
    <property type="term" value="F:isomerase activity"/>
    <property type="evidence" value="ECO:0007669"/>
    <property type="project" value="UniProtKB-KW"/>
</dbReference>
<dbReference type="Proteomes" id="UP000638263">
    <property type="component" value="Unassembled WGS sequence"/>
</dbReference>
<accession>A0A917RL42</accession>
<comment type="similarity">
    <text evidence="1">Belongs to the PrpF family.</text>
</comment>
<organism evidence="3 4">
    <name type="scientific">Nocardia jinanensis</name>
    <dbReference type="NCBI Taxonomy" id="382504"/>
    <lineage>
        <taxon>Bacteria</taxon>
        <taxon>Bacillati</taxon>
        <taxon>Actinomycetota</taxon>
        <taxon>Actinomycetes</taxon>
        <taxon>Mycobacteriales</taxon>
        <taxon>Nocardiaceae</taxon>
        <taxon>Nocardia</taxon>
    </lineage>
</organism>
<evidence type="ECO:0000313" key="3">
    <source>
        <dbReference type="EMBL" id="GGL11815.1"/>
    </source>
</evidence>
<dbReference type="InterPro" id="IPR007400">
    <property type="entry name" value="PrpF-like"/>
</dbReference>
<gene>
    <name evidence="3" type="ORF">GCM10011588_27760</name>
</gene>
<evidence type="ECO:0000256" key="2">
    <source>
        <dbReference type="ARBA" id="ARBA00023235"/>
    </source>
</evidence>